<protein>
    <submittedName>
        <fullName evidence="2">Uncharacterized protein</fullName>
    </submittedName>
</protein>
<accession>A0A938ZAZ8</accession>
<dbReference type="EMBL" id="JAFHBD010000069">
    <property type="protein sequence ID" value="MBN2954839.1"/>
    <property type="molecule type" value="Genomic_DNA"/>
</dbReference>
<reference evidence="2" key="1">
    <citation type="submission" date="2021-02" db="EMBL/GenBank/DDBJ databases">
        <title>Metagenome-assembled genomes from human diarrheal sample B26.</title>
        <authorList>
            <person name="Ateba T.P."/>
            <person name="Alayande K.A."/>
            <person name="Mwanza M."/>
        </authorList>
    </citation>
    <scope>NUCLEOTIDE SEQUENCE</scope>
    <source>
        <strain evidence="2">06WH</strain>
    </source>
</reference>
<evidence type="ECO:0000256" key="1">
    <source>
        <dbReference type="SAM" id="Phobius"/>
    </source>
</evidence>
<name>A0A938ZAZ8_9FIRM</name>
<proteinExistence type="predicted"/>
<keyword evidence="1" id="KW-0472">Membrane</keyword>
<comment type="caution">
    <text evidence="2">The sequence shown here is derived from an EMBL/GenBank/DDBJ whole genome shotgun (WGS) entry which is preliminary data.</text>
</comment>
<feature type="transmembrane region" description="Helical" evidence="1">
    <location>
        <begin position="21"/>
        <end position="38"/>
    </location>
</feature>
<keyword evidence="1" id="KW-1133">Transmembrane helix</keyword>
<dbReference type="AlphaFoldDB" id="A0A938ZAZ8"/>
<organism evidence="2 3">
    <name type="scientific">Fusicatenibacter saccharivorans</name>
    <dbReference type="NCBI Taxonomy" id="1150298"/>
    <lineage>
        <taxon>Bacteria</taxon>
        <taxon>Bacillati</taxon>
        <taxon>Bacillota</taxon>
        <taxon>Clostridia</taxon>
        <taxon>Lachnospirales</taxon>
        <taxon>Lachnospiraceae</taxon>
        <taxon>Fusicatenibacter</taxon>
    </lineage>
</organism>
<evidence type="ECO:0000313" key="3">
    <source>
        <dbReference type="Proteomes" id="UP000737612"/>
    </source>
</evidence>
<gene>
    <name evidence="2" type="ORF">JTJ23_14905</name>
</gene>
<keyword evidence="1" id="KW-0812">Transmembrane</keyword>
<dbReference type="RefSeq" id="WP_156338048.1">
    <property type="nucleotide sequence ID" value="NZ_CZAL01000008.1"/>
</dbReference>
<evidence type="ECO:0000313" key="2">
    <source>
        <dbReference type="EMBL" id="MBN2954839.1"/>
    </source>
</evidence>
<sequence length="53" mass="5572">MNDNEKCTTITKAGSLETGDATLTGILMALVAGFFGVLEETVRRKNASNAVVI</sequence>
<dbReference type="Proteomes" id="UP000737612">
    <property type="component" value="Unassembled WGS sequence"/>
</dbReference>